<dbReference type="Pfam" id="PF18029">
    <property type="entry name" value="Glyoxalase_6"/>
    <property type="match status" value="2"/>
</dbReference>
<comment type="caution">
    <text evidence="2">The sequence shown here is derived from an EMBL/GenBank/DDBJ whole genome shotgun (WGS) entry which is preliminary data.</text>
</comment>
<organism evidence="2 3">
    <name type="scientific">Amycolatopsis silviterrae</name>
    <dbReference type="NCBI Taxonomy" id="1656914"/>
    <lineage>
        <taxon>Bacteria</taxon>
        <taxon>Bacillati</taxon>
        <taxon>Actinomycetota</taxon>
        <taxon>Actinomycetes</taxon>
        <taxon>Pseudonocardiales</taxon>
        <taxon>Pseudonocardiaceae</taxon>
        <taxon>Amycolatopsis</taxon>
    </lineage>
</organism>
<dbReference type="InterPro" id="IPR041581">
    <property type="entry name" value="Glyoxalase_6"/>
</dbReference>
<gene>
    <name evidence="2" type="ORF">ACFSVL_41485</name>
</gene>
<name>A0ABW5HM83_9PSEU</name>
<evidence type="ECO:0000259" key="1">
    <source>
        <dbReference type="Pfam" id="PF18029"/>
    </source>
</evidence>
<evidence type="ECO:0000313" key="3">
    <source>
        <dbReference type="Proteomes" id="UP001597483"/>
    </source>
</evidence>
<sequence length="241" mass="25854">MPTHLVSLVTAAEHPAALARFWAGLLGWQIAAEVPGEGTVQAPPGDGCEIGLAFVPASQPKNGKNRLHLDLSSTSVQHQRETVARAVSLGARPIDIGQHDVPWTVLADPEDNEFCVLEPRAEYAESGSLAAIVVDAQDPARLARFWSSFTAWPVAADEPAITTLRNPTGRGPALEFLRAQTPKHGKNRLHLDIATNHDDDHAAETRRILAAGAREIGLAQGTPGAVFADLEDNEFRLLAPR</sequence>
<dbReference type="RefSeq" id="WP_378312802.1">
    <property type="nucleotide sequence ID" value="NZ_JBHUKS010000035.1"/>
</dbReference>
<keyword evidence="3" id="KW-1185">Reference proteome</keyword>
<proteinExistence type="predicted"/>
<evidence type="ECO:0000313" key="2">
    <source>
        <dbReference type="EMBL" id="MFD2473934.1"/>
    </source>
</evidence>
<feature type="domain" description="Glyoxalase-like" evidence="1">
    <location>
        <begin position="132"/>
        <end position="237"/>
    </location>
</feature>
<dbReference type="PANTHER" id="PTHR35908:SF1">
    <property type="entry name" value="CONSERVED PROTEIN"/>
    <property type="match status" value="1"/>
</dbReference>
<dbReference type="SUPFAM" id="SSF54593">
    <property type="entry name" value="Glyoxalase/Bleomycin resistance protein/Dihydroxybiphenyl dioxygenase"/>
    <property type="match status" value="2"/>
</dbReference>
<reference evidence="3" key="1">
    <citation type="journal article" date="2019" name="Int. J. Syst. Evol. Microbiol.">
        <title>The Global Catalogue of Microorganisms (GCM) 10K type strain sequencing project: providing services to taxonomists for standard genome sequencing and annotation.</title>
        <authorList>
            <consortium name="The Broad Institute Genomics Platform"/>
            <consortium name="The Broad Institute Genome Sequencing Center for Infectious Disease"/>
            <person name="Wu L."/>
            <person name="Ma J."/>
        </authorList>
    </citation>
    <scope>NUCLEOTIDE SEQUENCE [LARGE SCALE GENOMIC DNA]</scope>
    <source>
        <strain evidence="3">CGMCC 4.7641</strain>
    </source>
</reference>
<dbReference type="PANTHER" id="PTHR35908">
    <property type="entry name" value="HYPOTHETICAL FUSION PROTEIN"/>
    <property type="match status" value="1"/>
</dbReference>
<protein>
    <submittedName>
        <fullName evidence="2">VOC family protein</fullName>
    </submittedName>
</protein>
<dbReference type="InterPro" id="IPR029068">
    <property type="entry name" value="Glyas_Bleomycin-R_OHBP_Dase"/>
</dbReference>
<dbReference type="Gene3D" id="3.10.180.10">
    <property type="entry name" value="2,3-Dihydroxybiphenyl 1,2-Dioxygenase, domain 1"/>
    <property type="match status" value="2"/>
</dbReference>
<feature type="domain" description="Glyoxalase-like" evidence="1">
    <location>
        <begin position="8"/>
        <end position="117"/>
    </location>
</feature>
<dbReference type="Proteomes" id="UP001597483">
    <property type="component" value="Unassembled WGS sequence"/>
</dbReference>
<accession>A0ABW5HM83</accession>
<dbReference type="EMBL" id="JBHUKS010000035">
    <property type="protein sequence ID" value="MFD2473934.1"/>
    <property type="molecule type" value="Genomic_DNA"/>
</dbReference>